<dbReference type="KEGG" id="vg:1449842"/>
<keyword evidence="3" id="KW-1185">Reference proteome</keyword>
<proteinExistence type="predicted"/>
<dbReference type="Proteomes" id="UP000172353">
    <property type="component" value="Segment"/>
</dbReference>
<dbReference type="EMBL" id="AF063866">
    <property type="protein sequence ID" value="AAC97847.1"/>
    <property type="molecule type" value="Genomic_DNA"/>
</dbReference>
<feature type="domain" description="Bro-N" evidence="1">
    <location>
        <begin position="1"/>
        <end position="107"/>
    </location>
</feature>
<protein>
    <submittedName>
        <fullName evidence="2">ORF MSV024 ALI motif gene family protein</fullName>
    </submittedName>
</protein>
<dbReference type="OrthoDB" id="27494at10239"/>
<evidence type="ECO:0000313" key="2">
    <source>
        <dbReference type="EMBL" id="AAC97847.1"/>
    </source>
</evidence>
<dbReference type="Pfam" id="PF02498">
    <property type="entry name" value="Bro-N"/>
    <property type="match status" value="1"/>
</dbReference>
<dbReference type="GeneID" id="1449842"/>
<sequence length="203" mass="24181">MDLMQGIHVINYNDNLYFKAIDIAKLLKHKNIYRAIKYKISDCNKTLYKNISNTNLSYKKNKMVYINKLGLIELIKESTTIVSPMVINGLINKFNLNLDLPIKFIENNYIDKIIYCFKHHNYKINYKVSQYYIDLYFLDFNIAVDSDKKDKNSQLLIQQYLNCKFIRFNPNSKKNNIYKIINKIHIAILTYTKSKNFYKSLTL</sequence>
<gene>
    <name evidence="2" type="primary">MSV024</name>
</gene>
<organism evidence="2 3">
    <name type="scientific">Melanoplus sanguinipes entomopoxvirus</name>
    <name type="common">MsEPV</name>
    <dbReference type="NCBI Taxonomy" id="83191"/>
    <lineage>
        <taxon>Viruses</taxon>
        <taxon>Varidnaviria</taxon>
        <taxon>Bamfordvirae</taxon>
        <taxon>Nucleocytoviricota</taxon>
        <taxon>Pokkesviricetes</taxon>
        <taxon>Chitovirales</taxon>
        <taxon>Poxviridae</taxon>
        <taxon>Entomopoxvirinae</taxon>
        <taxon>Deltaentomopoxvirus</taxon>
        <taxon>Deltaentomopoxvirus msanguinipes</taxon>
    </lineage>
</organism>
<name>Q9YW68_MSEPV</name>
<dbReference type="PROSITE" id="PS51750">
    <property type="entry name" value="BRO_N"/>
    <property type="match status" value="1"/>
</dbReference>
<evidence type="ECO:0000259" key="1">
    <source>
        <dbReference type="PROSITE" id="PS51750"/>
    </source>
</evidence>
<reference evidence="2 3" key="1">
    <citation type="journal article" date="1999" name="J. Virol.">
        <title>The genome of Melanoplus sanguinipes entomopoxvirus.</title>
        <authorList>
            <person name="Afonso C.L."/>
            <person name="Tulman E.R."/>
            <person name="Lu Z."/>
            <person name="Oma E."/>
            <person name="Kutish G.F."/>
            <person name="Rock D.L."/>
        </authorList>
    </citation>
    <scope>NUCLEOTIDE SEQUENCE [LARGE SCALE GENOMIC DNA]</scope>
    <source>
        <strain evidence="2">Tucson</strain>
    </source>
</reference>
<dbReference type="PIR" id="T28185">
    <property type="entry name" value="T28185"/>
</dbReference>
<organismHost>
    <name type="scientific">Melanoplus sanguinipes</name>
    <name type="common">Migratory grasshopper</name>
    <dbReference type="NCBI Taxonomy" id="65742"/>
</organismHost>
<dbReference type="RefSeq" id="NP_048095.1">
    <property type="nucleotide sequence ID" value="NC_001993.1"/>
</dbReference>
<accession>Q9YW68</accession>
<dbReference type="InterPro" id="IPR003497">
    <property type="entry name" value="BRO_N_domain"/>
</dbReference>
<evidence type="ECO:0000313" key="3">
    <source>
        <dbReference type="Proteomes" id="UP000172353"/>
    </source>
</evidence>